<reference evidence="2 3" key="1">
    <citation type="journal article" date="2019" name="Syst. Appl. Microbiol.">
        <title>New species of pathogenic Pseudomonas isolated from citrus in Tunisia: Proposal of Pseudomonas kairouanensis sp. nov. and Pseudomonas nabeulensis sp. nov.</title>
        <authorList>
            <person name="Oueslati M."/>
            <person name="Mulet M."/>
            <person name="Gomila M."/>
            <person name="Berge O."/>
            <person name="Hajlaoui M.R."/>
            <person name="Lalucat J."/>
            <person name="Sadfi-Zouaoui N."/>
            <person name="Garcia-Valdes E."/>
        </authorList>
    </citation>
    <scope>NUCLEOTIDE SEQUENCE [LARGE SCALE GENOMIC DNA]</scope>
    <source>
        <strain evidence="2 3">E10B</strain>
    </source>
</reference>
<evidence type="ECO:0000313" key="3">
    <source>
        <dbReference type="Proteomes" id="UP000297734"/>
    </source>
</evidence>
<keyword evidence="3" id="KW-1185">Reference proteome</keyword>
<dbReference type="Pfam" id="PF19419">
    <property type="entry name" value="DUF5983"/>
    <property type="match status" value="1"/>
</dbReference>
<proteinExistence type="predicted"/>
<dbReference type="EMBL" id="QUZT01000030">
    <property type="protein sequence ID" value="TFY92893.1"/>
    <property type="molecule type" value="Genomic_DNA"/>
</dbReference>
<protein>
    <submittedName>
        <fullName evidence="2">ABC transporter substrate-binding protein</fullName>
    </submittedName>
</protein>
<sequence length="240" mass="26638">MDHSSNPFECGYYGFEIQRLVVISYDERHPQTFLPLHPSQAHLADDQVVYQACIFNDDFALISYGQAVPPELDALCGGSGSVQAVYYSIYGRTLDRGFIHVGNSYTLESAQAVVRNLQFETGFYSRAWEISTAHITEVSGRYLCEMADIAMPTGFLFVAFRIPYSPAIGVKLIATPWTDENLMDIEGITADQLRQEHLSKGMPKDLANVLYLAGLADVRILVFDADASVLDGLSVYEDEA</sequence>
<dbReference type="AlphaFoldDB" id="A0A4Z0B2S3"/>
<dbReference type="RefSeq" id="WP_135309261.1">
    <property type="nucleotide sequence ID" value="NZ_QUZT01000030.1"/>
</dbReference>
<comment type="caution">
    <text evidence="2">The sequence shown here is derived from an EMBL/GenBank/DDBJ whole genome shotgun (WGS) entry which is preliminary data.</text>
</comment>
<organism evidence="2 3">
    <name type="scientific">Pseudomonas nabeulensis</name>
    <dbReference type="NCBI Taxonomy" id="2293833"/>
    <lineage>
        <taxon>Bacteria</taxon>
        <taxon>Pseudomonadati</taxon>
        <taxon>Pseudomonadota</taxon>
        <taxon>Gammaproteobacteria</taxon>
        <taxon>Pseudomonadales</taxon>
        <taxon>Pseudomonadaceae</taxon>
        <taxon>Pseudomonas</taxon>
    </lineage>
</organism>
<dbReference type="Proteomes" id="UP000297734">
    <property type="component" value="Unassembled WGS sequence"/>
</dbReference>
<gene>
    <name evidence="2" type="ORF">DYL61_16850</name>
</gene>
<feature type="domain" description="DUF5983" evidence="1">
    <location>
        <begin position="128"/>
        <end position="238"/>
    </location>
</feature>
<dbReference type="OrthoDB" id="8557870at2"/>
<dbReference type="InterPro" id="IPR046025">
    <property type="entry name" value="DUF5983"/>
</dbReference>
<evidence type="ECO:0000313" key="2">
    <source>
        <dbReference type="EMBL" id="TFY92893.1"/>
    </source>
</evidence>
<evidence type="ECO:0000259" key="1">
    <source>
        <dbReference type="Pfam" id="PF19419"/>
    </source>
</evidence>
<name>A0A4Z0B2S3_9PSED</name>
<accession>A0A4Z0B2S3</accession>